<dbReference type="InterPro" id="IPR016024">
    <property type="entry name" value="ARM-type_fold"/>
</dbReference>
<keyword evidence="7" id="KW-0539">Nucleus</keyword>
<dbReference type="Ensembl" id="ENSUPAT00010030607.1">
    <property type="protein sequence ID" value="ENSUPAP00010026884.1"/>
    <property type="gene ID" value="ENSUPAG00010021230.1"/>
</dbReference>
<evidence type="ECO:0000313" key="9">
    <source>
        <dbReference type="Ensembl" id="ENSUPAP00010026884.1"/>
    </source>
</evidence>
<comment type="similarity">
    <text evidence="2">Belongs to the importin beta family.</text>
</comment>
<dbReference type="PANTHER" id="PTHR12363">
    <property type="entry name" value="TRANSPORTIN 3 AND IMPORTIN 13"/>
    <property type="match status" value="1"/>
</dbReference>
<accession>A0A8D2I7G2</accession>
<evidence type="ECO:0000259" key="8">
    <source>
        <dbReference type="PROSITE" id="PS50166"/>
    </source>
</evidence>
<protein>
    <recommendedName>
        <fullName evidence="4">Importin-13</fullName>
    </recommendedName>
</protein>
<dbReference type="SUPFAM" id="SSF48371">
    <property type="entry name" value="ARM repeat"/>
    <property type="match status" value="1"/>
</dbReference>
<reference evidence="9" key="2">
    <citation type="submission" date="2025-09" db="UniProtKB">
        <authorList>
            <consortium name="Ensembl"/>
        </authorList>
    </citation>
    <scope>IDENTIFICATION</scope>
</reference>
<comment type="subunit">
    <text evidence="3">Interacts with UBC9, RAN, RBM8A, eIF-1A and PAX6.</text>
</comment>
<dbReference type="GO" id="GO:0005634">
    <property type="term" value="C:nucleus"/>
    <property type="evidence" value="ECO:0007669"/>
    <property type="project" value="UniProtKB-SubCell"/>
</dbReference>
<dbReference type="InterPro" id="IPR001494">
    <property type="entry name" value="Importin-beta_N"/>
</dbReference>
<keyword evidence="5" id="KW-0813">Transport</keyword>
<evidence type="ECO:0000256" key="7">
    <source>
        <dbReference type="ARBA" id="ARBA00023242"/>
    </source>
</evidence>
<evidence type="ECO:0000256" key="1">
    <source>
        <dbReference type="ARBA" id="ARBA00004123"/>
    </source>
</evidence>
<dbReference type="InterPro" id="IPR058537">
    <property type="entry name" value="TPR_TNPO3_IPO13_4th"/>
</dbReference>
<dbReference type="InterPro" id="IPR051345">
    <property type="entry name" value="Importin_beta-like_NTR"/>
</dbReference>
<proteinExistence type="inferred from homology"/>
<dbReference type="GO" id="GO:0006606">
    <property type="term" value="P:protein import into nucleus"/>
    <property type="evidence" value="ECO:0007669"/>
    <property type="project" value="TreeGrafter"/>
</dbReference>
<dbReference type="GeneTree" id="ENSGT00530000063347"/>
<dbReference type="InterPro" id="IPR013598">
    <property type="entry name" value="Exportin-1/Importin-b-like"/>
</dbReference>
<dbReference type="Pfam" id="PF24139">
    <property type="entry name" value="TPR_TNPO3_IPO13_4th"/>
    <property type="match status" value="1"/>
</dbReference>
<dbReference type="PROSITE" id="PS50166">
    <property type="entry name" value="IMPORTIN_B_NT"/>
    <property type="match status" value="1"/>
</dbReference>
<dbReference type="GO" id="GO:0005737">
    <property type="term" value="C:cytoplasm"/>
    <property type="evidence" value="ECO:0007669"/>
    <property type="project" value="TreeGrafter"/>
</dbReference>
<dbReference type="Pfam" id="PF18773">
    <property type="entry name" value="Importin_rep"/>
    <property type="match status" value="1"/>
</dbReference>
<dbReference type="InterPro" id="IPR040709">
    <property type="entry name" value="Importin_rep_1"/>
</dbReference>
<feature type="domain" description="Importin N-terminal" evidence="8">
    <location>
        <begin position="45"/>
        <end position="111"/>
    </location>
</feature>
<organism evidence="9 10">
    <name type="scientific">Urocitellus parryii</name>
    <name type="common">Arctic ground squirrel</name>
    <name type="synonym">Spermophilus parryii</name>
    <dbReference type="NCBI Taxonomy" id="9999"/>
    <lineage>
        <taxon>Eukaryota</taxon>
        <taxon>Metazoa</taxon>
        <taxon>Chordata</taxon>
        <taxon>Craniata</taxon>
        <taxon>Vertebrata</taxon>
        <taxon>Euteleostomi</taxon>
        <taxon>Mammalia</taxon>
        <taxon>Eutheria</taxon>
        <taxon>Euarchontoglires</taxon>
        <taxon>Glires</taxon>
        <taxon>Rodentia</taxon>
        <taxon>Sciuromorpha</taxon>
        <taxon>Sciuridae</taxon>
        <taxon>Xerinae</taxon>
        <taxon>Marmotini</taxon>
        <taxon>Urocitellus</taxon>
    </lineage>
</organism>
<evidence type="ECO:0000256" key="3">
    <source>
        <dbReference type="ARBA" id="ARBA00011422"/>
    </source>
</evidence>
<dbReference type="Pfam" id="PF24138">
    <property type="entry name" value="TPR_TNPO3_IPO13_2nd"/>
    <property type="match status" value="1"/>
</dbReference>
<dbReference type="Proteomes" id="UP000694417">
    <property type="component" value="Unplaced"/>
</dbReference>
<dbReference type="Pfam" id="PF03810">
    <property type="entry name" value="IBN_N"/>
    <property type="match status" value="1"/>
</dbReference>
<dbReference type="InterPro" id="IPR040944">
    <property type="entry name" value="Importin_rep_2"/>
</dbReference>
<evidence type="ECO:0000256" key="4">
    <source>
        <dbReference type="ARBA" id="ARBA00016020"/>
    </source>
</evidence>
<evidence type="ECO:0000313" key="10">
    <source>
        <dbReference type="Proteomes" id="UP000694417"/>
    </source>
</evidence>
<dbReference type="InterPro" id="IPR011989">
    <property type="entry name" value="ARM-like"/>
</dbReference>
<evidence type="ECO:0000256" key="6">
    <source>
        <dbReference type="ARBA" id="ARBA00022927"/>
    </source>
</evidence>
<evidence type="ECO:0000256" key="2">
    <source>
        <dbReference type="ARBA" id="ARBA00007991"/>
    </source>
</evidence>
<dbReference type="SMART" id="SM00913">
    <property type="entry name" value="IBN_N"/>
    <property type="match status" value="1"/>
</dbReference>
<dbReference type="Pfam" id="PF08389">
    <property type="entry name" value="Xpo1"/>
    <property type="match status" value="1"/>
</dbReference>
<dbReference type="Pfam" id="PF18786">
    <property type="entry name" value="Importin_rep_2"/>
    <property type="match status" value="2"/>
</dbReference>
<reference evidence="9" key="1">
    <citation type="submission" date="2025-08" db="UniProtKB">
        <authorList>
            <consortium name="Ensembl"/>
        </authorList>
    </citation>
    <scope>IDENTIFICATION</scope>
</reference>
<dbReference type="PANTHER" id="PTHR12363:SF33">
    <property type="entry name" value="IMPORTIN-13"/>
    <property type="match status" value="1"/>
</dbReference>
<evidence type="ECO:0000256" key="5">
    <source>
        <dbReference type="ARBA" id="ARBA00022448"/>
    </source>
</evidence>
<sequence length="910" mass="101200">MERREEQPGAAGAGAAPALDFTVENVEKALHQLYYDPNIENKNLAQKWLMQAQVSPQAWHFSWQLLQPDKVPEIQYFGASALHIKISRYWSDIPTDQYESLKAQLFTQITRFASGSKIVLTRLCVALASLALSMMPDAWPCAVADMVRLFQAEDSPVDGQGRCLALLELLTVLPEEFQTSRLPQYRKGLVRASLAVECGAVFPLLEQLLQQPSSPSCDTELFDSSVEAIVNAISQPDAQRYVNTLLKLIPLVLGLQEQLRQAVQNGDMETSHGICRIAVALGENHSRALLDQVEHWQSFLALVNMIMFCTGIPGHYPVNETTSSLTLTFWYTLQDDILSFEAEKQAVYQQVYRPVYFQLVDVLLHKAQFPSDEEYGFWSSDEKEQFRIYRVDISDTLMYVYEMLGAELLSNLYDKLGRLLTSSEEPYSWQHTEALLYGFQSIAETIDVNYSDVVPGLIGLIPRISISNVQLADTVMFTIGALSEWLADHPVMINSVLPLVLHALGNPELSVSSVSTLKKICRECKYDLPPYAANIVAVSQDVLMKQIHKTSQCMWLMQALGFLLSALQVEEILKNLHSLISPYIQQLEKLAEEIPNPSNKLAIVHILGLLSNLFTTLDVSHHEDDHEGPELRKLPVPQGPNPVVVVLQQVFQLIQKVLSKWLNDAQVVEAVCAIFEKSVKTLLDDFAPMVPQLCEMLGRMYSTIPQASALDLTRQLVHIFAHEPAHFPPIEALFLLVTSVTLTLFQQGPRDHPDIVDSFMQLLAQLNRVSSSVSVEVDNPTSSFSAPLPQLAQSPTKTRERLIPMGGKGACLEGVGKGVGGDCAQQFLCGWLARTFRDRAGVEGSWLHCSRAPAGNCLPLYSQPALRGRPGAAPEGRAKGKCEHWSLGSGWWRGCAAAGWWGSGSTVRPR</sequence>
<dbReference type="InterPro" id="IPR057941">
    <property type="entry name" value="TPR_TNPO3_IPO13_2nd"/>
</dbReference>
<dbReference type="AlphaFoldDB" id="A0A8D2I7G2"/>
<dbReference type="Pfam" id="PF24140">
    <property type="entry name" value="TPR_TNPO3_IPO13_3rd"/>
    <property type="match status" value="1"/>
</dbReference>
<gene>
    <name evidence="9" type="primary">IPO13</name>
</gene>
<dbReference type="GO" id="GO:0031267">
    <property type="term" value="F:small GTPase binding"/>
    <property type="evidence" value="ECO:0007669"/>
    <property type="project" value="InterPro"/>
</dbReference>
<keyword evidence="6" id="KW-0653">Protein transport</keyword>
<dbReference type="Gene3D" id="1.25.10.10">
    <property type="entry name" value="Leucine-rich Repeat Variant"/>
    <property type="match status" value="1"/>
</dbReference>
<name>A0A8D2I7G2_UROPR</name>
<comment type="subcellular location">
    <subcellularLocation>
        <location evidence="1">Nucleus</location>
    </subcellularLocation>
</comment>
<keyword evidence="10" id="KW-1185">Reference proteome</keyword>
<dbReference type="InterPro" id="IPR057942">
    <property type="entry name" value="TPR_TNPO3_IPO13_3rd"/>
</dbReference>